<comment type="function">
    <text evidence="7">Single strand-specific metallo-endoribonuclease involved in late-stage 70S ribosome quality control and in maturation of the 3' terminus of the 16S rRNA.</text>
</comment>
<keyword evidence="7" id="KW-0963">Cytoplasm</keyword>
<evidence type="ECO:0000256" key="6">
    <source>
        <dbReference type="ARBA" id="ARBA00022833"/>
    </source>
</evidence>
<dbReference type="GO" id="GO:0004521">
    <property type="term" value="F:RNA endonuclease activity"/>
    <property type="evidence" value="ECO:0007669"/>
    <property type="project" value="UniProtKB-UniRule"/>
</dbReference>
<dbReference type="EC" id="3.1.-.-" evidence="7"/>
<evidence type="ECO:0000256" key="2">
    <source>
        <dbReference type="ARBA" id="ARBA00022722"/>
    </source>
</evidence>
<evidence type="ECO:0000256" key="3">
    <source>
        <dbReference type="ARBA" id="ARBA00022723"/>
    </source>
</evidence>
<evidence type="ECO:0000256" key="4">
    <source>
        <dbReference type="ARBA" id="ARBA00022759"/>
    </source>
</evidence>
<comment type="cofactor">
    <cofactor evidence="7">
        <name>Zn(2+)</name>
        <dbReference type="ChEBI" id="CHEBI:29105"/>
    </cofactor>
    <text evidence="7">Binds 1 zinc ion.</text>
</comment>
<organism evidence="8 9">
    <name type="scientific">Candidatus Kaiserbacteria bacterium CG10_big_fil_rev_8_21_14_0_10_47_16</name>
    <dbReference type="NCBI Taxonomy" id="1974608"/>
    <lineage>
        <taxon>Bacteria</taxon>
        <taxon>Candidatus Kaiseribacteriota</taxon>
    </lineage>
</organism>
<dbReference type="EMBL" id="PFBI01000006">
    <property type="protein sequence ID" value="PIR84288.1"/>
    <property type="molecule type" value="Genomic_DNA"/>
</dbReference>
<reference evidence="9" key="1">
    <citation type="submission" date="2017-09" db="EMBL/GenBank/DDBJ databases">
        <title>Depth-based differentiation of microbial function through sediment-hosted aquifers and enrichment of novel symbionts in the deep terrestrial subsurface.</title>
        <authorList>
            <person name="Probst A.J."/>
            <person name="Ladd B."/>
            <person name="Jarett J.K."/>
            <person name="Geller-Mcgrath D.E."/>
            <person name="Sieber C.M.K."/>
            <person name="Emerson J.B."/>
            <person name="Anantharaman K."/>
            <person name="Thomas B.C."/>
            <person name="Malmstrom R."/>
            <person name="Stieglmeier M."/>
            <person name="Klingl A."/>
            <person name="Woyke T."/>
            <person name="Ryan C.M."/>
            <person name="Banfield J.F."/>
        </authorList>
    </citation>
    <scope>NUCLEOTIDE SEQUENCE [LARGE SCALE GENOMIC DNA]</scope>
</reference>
<keyword evidence="6 7" id="KW-0862">Zinc</keyword>
<dbReference type="Proteomes" id="UP000229344">
    <property type="component" value="Unassembled WGS sequence"/>
</dbReference>
<dbReference type="AlphaFoldDB" id="A0A2H0UCZ1"/>
<dbReference type="HAMAP" id="MF_00009">
    <property type="entry name" value="Endoribonucl_YbeY"/>
    <property type="match status" value="1"/>
</dbReference>
<comment type="caution">
    <text evidence="8">The sequence shown here is derived from an EMBL/GenBank/DDBJ whole genome shotgun (WGS) entry which is preliminary data.</text>
</comment>
<sequence length="126" mass="14360">MKAFDVSATVAEYPKLPYEKIKNDILGSSYNLSLVFIGKTRAQSLNKTYRKKSYVPNVLSFPIEKSVGEIFITPEVAQREAKKHDLSYSGYIGFLFIHGLLHLKGLAHGDTMEKAEKRFISKYRLK</sequence>
<keyword evidence="2 7" id="KW-0540">Nuclease</keyword>
<dbReference type="SUPFAM" id="SSF55486">
    <property type="entry name" value="Metalloproteases ('zincins'), catalytic domain"/>
    <property type="match status" value="1"/>
</dbReference>
<evidence type="ECO:0000256" key="5">
    <source>
        <dbReference type="ARBA" id="ARBA00022801"/>
    </source>
</evidence>
<gene>
    <name evidence="7 8" type="primary">ybeY</name>
    <name evidence="8" type="ORF">COU16_01685</name>
</gene>
<dbReference type="GO" id="GO:0006364">
    <property type="term" value="P:rRNA processing"/>
    <property type="evidence" value="ECO:0007669"/>
    <property type="project" value="UniProtKB-UniRule"/>
</dbReference>
<dbReference type="Gene3D" id="3.40.390.30">
    <property type="entry name" value="Metalloproteases ('zincins'), catalytic domain"/>
    <property type="match status" value="1"/>
</dbReference>
<dbReference type="GO" id="GO:0004222">
    <property type="term" value="F:metalloendopeptidase activity"/>
    <property type="evidence" value="ECO:0007669"/>
    <property type="project" value="InterPro"/>
</dbReference>
<evidence type="ECO:0000313" key="9">
    <source>
        <dbReference type="Proteomes" id="UP000229344"/>
    </source>
</evidence>
<dbReference type="GO" id="GO:0008270">
    <property type="term" value="F:zinc ion binding"/>
    <property type="evidence" value="ECO:0007669"/>
    <property type="project" value="UniProtKB-UniRule"/>
</dbReference>
<proteinExistence type="inferred from homology"/>
<keyword evidence="7" id="KW-0690">Ribosome biogenesis</keyword>
<name>A0A2H0UCZ1_9BACT</name>
<dbReference type="NCBIfam" id="TIGR00043">
    <property type="entry name" value="rRNA maturation RNase YbeY"/>
    <property type="match status" value="1"/>
</dbReference>
<comment type="subcellular location">
    <subcellularLocation>
        <location evidence="7">Cytoplasm</location>
    </subcellularLocation>
</comment>
<feature type="binding site" evidence="7">
    <location>
        <position position="98"/>
    </location>
    <ligand>
        <name>Zn(2+)</name>
        <dbReference type="ChEBI" id="CHEBI:29105"/>
        <note>catalytic</note>
    </ligand>
</feature>
<dbReference type="InterPro" id="IPR023091">
    <property type="entry name" value="MetalPrtase_cat_dom_sf_prd"/>
</dbReference>
<dbReference type="InterPro" id="IPR002036">
    <property type="entry name" value="YbeY"/>
</dbReference>
<keyword evidence="5 7" id="KW-0378">Hydrolase</keyword>
<keyword evidence="4 7" id="KW-0255">Endonuclease</keyword>
<evidence type="ECO:0000256" key="1">
    <source>
        <dbReference type="ARBA" id="ARBA00010875"/>
    </source>
</evidence>
<feature type="binding site" evidence="7">
    <location>
        <position position="108"/>
    </location>
    <ligand>
        <name>Zn(2+)</name>
        <dbReference type="ChEBI" id="CHEBI:29105"/>
        <note>catalytic</note>
    </ligand>
</feature>
<comment type="similarity">
    <text evidence="1 7">Belongs to the endoribonuclease YbeY family.</text>
</comment>
<dbReference type="Pfam" id="PF02130">
    <property type="entry name" value="YbeY"/>
    <property type="match status" value="1"/>
</dbReference>
<dbReference type="GO" id="GO:0005737">
    <property type="term" value="C:cytoplasm"/>
    <property type="evidence" value="ECO:0007669"/>
    <property type="project" value="UniProtKB-SubCell"/>
</dbReference>
<accession>A0A2H0UCZ1</accession>
<keyword evidence="7" id="KW-0698">rRNA processing</keyword>
<evidence type="ECO:0000256" key="7">
    <source>
        <dbReference type="HAMAP-Rule" id="MF_00009"/>
    </source>
</evidence>
<evidence type="ECO:0000313" key="8">
    <source>
        <dbReference type="EMBL" id="PIR84288.1"/>
    </source>
</evidence>
<keyword evidence="3 7" id="KW-0479">Metal-binding</keyword>
<protein>
    <recommendedName>
        <fullName evidence="7">Endoribonuclease YbeY</fullName>
        <ecNumber evidence="7">3.1.-.-</ecNumber>
    </recommendedName>
</protein>
<feature type="binding site" evidence="7">
    <location>
        <position position="102"/>
    </location>
    <ligand>
        <name>Zn(2+)</name>
        <dbReference type="ChEBI" id="CHEBI:29105"/>
        <note>catalytic</note>
    </ligand>
</feature>